<sequence>MGKEPMDRESADRIAAAAERDPDSPTAQSGFDDRAAAAADRNDADEE</sequence>
<gene>
    <name evidence="2" type="ORF">HGA07_17975</name>
</gene>
<feature type="region of interest" description="Disordered" evidence="1">
    <location>
        <begin position="1"/>
        <end position="47"/>
    </location>
</feature>
<dbReference type="Proteomes" id="UP000523447">
    <property type="component" value="Unassembled WGS sequence"/>
</dbReference>
<evidence type="ECO:0000313" key="3">
    <source>
        <dbReference type="Proteomes" id="UP000523447"/>
    </source>
</evidence>
<proteinExistence type="predicted"/>
<dbReference type="EMBL" id="JAAXPE010000019">
    <property type="protein sequence ID" value="NKY87512.1"/>
    <property type="molecule type" value="Genomic_DNA"/>
</dbReference>
<keyword evidence="3" id="KW-1185">Reference proteome</keyword>
<accession>A0A7X6LZN2</accession>
<name>A0A7X6LZN2_9NOCA</name>
<evidence type="ECO:0000313" key="2">
    <source>
        <dbReference type="EMBL" id="NKY87512.1"/>
    </source>
</evidence>
<feature type="compositionally biased region" description="Basic and acidic residues" evidence="1">
    <location>
        <begin position="1"/>
        <end position="23"/>
    </location>
</feature>
<comment type="caution">
    <text evidence="2">The sequence shown here is derived from an EMBL/GenBank/DDBJ whole genome shotgun (WGS) entry which is preliminary data.</text>
</comment>
<reference evidence="2 3" key="1">
    <citation type="submission" date="2020-04" db="EMBL/GenBank/DDBJ databases">
        <title>MicrobeNet Type strains.</title>
        <authorList>
            <person name="Nicholson A.C."/>
        </authorList>
    </citation>
    <scope>NUCLEOTIDE SEQUENCE [LARGE SCALE GENOMIC DNA]</scope>
    <source>
        <strain evidence="2 3">DSM 44445</strain>
    </source>
</reference>
<dbReference type="RefSeq" id="WP_157171631.1">
    <property type="nucleotide sequence ID" value="NZ_CAWPHS010000011.1"/>
</dbReference>
<organism evidence="2 3">
    <name type="scientific">Nocardia veterana</name>
    <dbReference type="NCBI Taxonomy" id="132249"/>
    <lineage>
        <taxon>Bacteria</taxon>
        <taxon>Bacillati</taxon>
        <taxon>Actinomycetota</taxon>
        <taxon>Actinomycetes</taxon>
        <taxon>Mycobacteriales</taxon>
        <taxon>Nocardiaceae</taxon>
        <taxon>Nocardia</taxon>
    </lineage>
</organism>
<dbReference type="AlphaFoldDB" id="A0A7X6LZN2"/>
<evidence type="ECO:0000256" key="1">
    <source>
        <dbReference type="SAM" id="MobiDB-lite"/>
    </source>
</evidence>
<protein>
    <submittedName>
        <fullName evidence="2">Uncharacterized protein</fullName>
    </submittedName>
</protein>